<comment type="caution">
    <text evidence="4">The sequence shown here is derived from an EMBL/GenBank/DDBJ whole genome shotgun (WGS) entry which is preliminary data.</text>
</comment>
<keyword evidence="5" id="KW-1185">Reference proteome</keyword>
<organism evidence="4 5">
    <name type="scientific">Lysinimonas soli</name>
    <dbReference type="NCBI Taxonomy" id="1074233"/>
    <lineage>
        <taxon>Bacteria</taxon>
        <taxon>Bacillati</taxon>
        <taxon>Actinomycetota</taxon>
        <taxon>Actinomycetes</taxon>
        <taxon>Micrococcales</taxon>
        <taxon>Microbacteriaceae</taxon>
        <taxon>Lysinimonas</taxon>
    </lineage>
</organism>
<keyword evidence="2" id="KW-0732">Signal</keyword>
<reference evidence="5" key="1">
    <citation type="journal article" date="2019" name="Int. J. Syst. Evol. Microbiol.">
        <title>The Global Catalogue of Microorganisms (GCM) 10K type strain sequencing project: providing services to taxonomists for standard genome sequencing and annotation.</title>
        <authorList>
            <consortium name="The Broad Institute Genomics Platform"/>
            <consortium name="The Broad Institute Genome Sequencing Center for Infectious Disease"/>
            <person name="Wu L."/>
            <person name="Ma J."/>
        </authorList>
    </citation>
    <scope>NUCLEOTIDE SEQUENCE [LARGE SCALE GENOMIC DNA]</scope>
    <source>
        <strain evidence="5">CGMCC 4.6997</strain>
    </source>
</reference>
<dbReference type="InterPro" id="IPR018911">
    <property type="entry name" value="Gmad2_Ig-like_dom"/>
</dbReference>
<feature type="domain" description="Bacterial spore germination immunoglobulin-like" evidence="3">
    <location>
        <begin position="50"/>
        <end position="135"/>
    </location>
</feature>
<feature type="domain" description="Bacterial spore germination immunoglobulin-like" evidence="3">
    <location>
        <begin position="153"/>
        <end position="239"/>
    </location>
</feature>
<dbReference type="Pfam" id="PF10648">
    <property type="entry name" value="Gmad2"/>
    <property type="match status" value="2"/>
</dbReference>
<dbReference type="EMBL" id="JBHSMG010000001">
    <property type="protein sequence ID" value="MFC5501990.1"/>
    <property type="molecule type" value="Genomic_DNA"/>
</dbReference>
<evidence type="ECO:0000256" key="2">
    <source>
        <dbReference type="SAM" id="SignalP"/>
    </source>
</evidence>
<dbReference type="Proteomes" id="UP001596039">
    <property type="component" value="Unassembled WGS sequence"/>
</dbReference>
<feature type="chain" id="PRO_5045928168" evidence="2">
    <location>
        <begin position="18"/>
        <end position="251"/>
    </location>
</feature>
<gene>
    <name evidence="4" type="ORF">ACFPJ4_07020</name>
</gene>
<feature type="region of interest" description="Disordered" evidence="1">
    <location>
        <begin position="22"/>
        <end position="46"/>
    </location>
</feature>
<evidence type="ECO:0000313" key="5">
    <source>
        <dbReference type="Proteomes" id="UP001596039"/>
    </source>
</evidence>
<proteinExistence type="predicted"/>
<feature type="compositionally biased region" description="Low complexity" evidence="1">
    <location>
        <begin position="31"/>
        <end position="46"/>
    </location>
</feature>
<feature type="signal peptide" evidence="2">
    <location>
        <begin position="1"/>
        <end position="17"/>
    </location>
</feature>
<evidence type="ECO:0000313" key="4">
    <source>
        <dbReference type="EMBL" id="MFC5501990.1"/>
    </source>
</evidence>
<protein>
    <submittedName>
        <fullName evidence="4">Gmad2 immunoglobulin-like domain-containing protein</fullName>
    </submittedName>
</protein>
<accession>A0ABW0NNX8</accession>
<dbReference type="RefSeq" id="WP_386739650.1">
    <property type="nucleotide sequence ID" value="NZ_JBHSMG010000001.1"/>
</dbReference>
<sequence length="251" mass="25081">MKSPTLSLAVVASAALALLSGCTPTPPSPTPSSASPTASPSPSASTASLIAIDKPAASATVHTPVELSGTANTFEGALTVEAVAANGSRLCVRDVMATSGTGTPGAWSAVLAFPPRDTATAVTLRAYSSSPKDGSIINLVERSVTVSAERPAIIITSPACGATVAAGSALAVSGSAFVFEAAFTIELRDSSGRPVVTQSVMAARGDKESPWSATLTIPPGLAANAYDLVAFDNSAKDGSVVDEFPVQVHVR</sequence>
<dbReference type="PROSITE" id="PS51257">
    <property type="entry name" value="PROKAR_LIPOPROTEIN"/>
    <property type="match status" value="1"/>
</dbReference>
<evidence type="ECO:0000259" key="3">
    <source>
        <dbReference type="Pfam" id="PF10648"/>
    </source>
</evidence>
<name>A0ABW0NNX8_9MICO</name>
<evidence type="ECO:0000256" key="1">
    <source>
        <dbReference type="SAM" id="MobiDB-lite"/>
    </source>
</evidence>